<dbReference type="EMBL" id="MJBS01000014">
    <property type="protein sequence ID" value="OHF02260.1"/>
    <property type="molecule type" value="Genomic_DNA"/>
</dbReference>
<feature type="region of interest" description="Disordered" evidence="1">
    <location>
        <begin position="1"/>
        <end position="86"/>
    </location>
</feature>
<dbReference type="RefSeq" id="XP_022479402.1">
    <property type="nucleotide sequence ID" value="XM_022614190.1"/>
</dbReference>
<evidence type="ECO:0000313" key="3">
    <source>
        <dbReference type="Proteomes" id="UP000176998"/>
    </source>
</evidence>
<dbReference type="OrthoDB" id="4835217at2759"/>
<keyword evidence="3" id="KW-1185">Reference proteome</keyword>
<dbReference type="Proteomes" id="UP000176998">
    <property type="component" value="Unassembled WGS sequence"/>
</dbReference>
<evidence type="ECO:0000256" key="1">
    <source>
        <dbReference type="SAM" id="MobiDB-lite"/>
    </source>
</evidence>
<dbReference type="GeneID" id="34555700"/>
<proteinExistence type="predicted"/>
<dbReference type="AlphaFoldDB" id="A0A1G4BLA8"/>
<accession>A0A1G4BLA8</accession>
<sequence>MDPQAQRAQETPSPANHQVHSSDTSGSGTGGLKDTDSSKQSASKKRSNQSKIPSNMVVVDRPWPRGKEAQNARLDPFSRRVDASTPDSLSRWYCAKMNDQPYHAIGEVKRPLGNTGEMQTSGENGEIWPYEARLGVTWSGRAVYGDAKTRLNNEKRESGN</sequence>
<feature type="compositionally biased region" description="Polar residues" evidence="1">
    <location>
        <begin position="1"/>
        <end position="19"/>
    </location>
</feature>
<gene>
    <name evidence="2" type="ORF">CORC01_02540</name>
</gene>
<name>A0A1G4BLA8_9PEZI</name>
<reference evidence="2 3" key="1">
    <citation type="submission" date="2016-09" db="EMBL/GenBank/DDBJ databases">
        <authorList>
            <person name="Capua I."/>
            <person name="De Benedictis P."/>
            <person name="Joannis T."/>
            <person name="Lombin L.H."/>
            <person name="Cattoli G."/>
        </authorList>
    </citation>
    <scope>NUCLEOTIDE SEQUENCE [LARGE SCALE GENOMIC DNA]</scope>
    <source>
        <strain evidence="2 3">IMI 309357</strain>
    </source>
</reference>
<evidence type="ECO:0000313" key="2">
    <source>
        <dbReference type="EMBL" id="OHF02260.1"/>
    </source>
</evidence>
<organism evidence="2 3">
    <name type="scientific">Colletotrichum orchidophilum</name>
    <dbReference type="NCBI Taxonomy" id="1209926"/>
    <lineage>
        <taxon>Eukaryota</taxon>
        <taxon>Fungi</taxon>
        <taxon>Dikarya</taxon>
        <taxon>Ascomycota</taxon>
        <taxon>Pezizomycotina</taxon>
        <taxon>Sordariomycetes</taxon>
        <taxon>Hypocreomycetidae</taxon>
        <taxon>Glomerellales</taxon>
        <taxon>Glomerellaceae</taxon>
        <taxon>Colletotrichum</taxon>
    </lineage>
</organism>
<protein>
    <submittedName>
        <fullName evidence="2">Uncharacterized protein</fullName>
    </submittedName>
</protein>
<comment type="caution">
    <text evidence="2">The sequence shown here is derived from an EMBL/GenBank/DDBJ whole genome shotgun (WGS) entry which is preliminary data.</text>
</comment>
<feature type="compositionally biased region" description="Basic and acidic residues" evidence="1">
    <location>
        <begin position="62"/>
        <end position="82"/>
    </location>
</feature>